<dbReference type="InterPro" id="IPR023198">
    <property type="entry name" value="PGP-like_dom2"/>
</dbReference>
<proteinExistence type="inferred from homology"/>
<keyword evidence="5" id="KW-0378">Hydrolase</keyword>
<name>A0A4Q0YGT0_9BACT</name>
<dbReference type="SFLD" id="SFLDG01129">
    <property type="entry name" value="C1.5:_HAD__Beta-PGM__Phosphata"/>
    <property type="match status" value="1"/>
</dbReference>
<evidence type="ECO:0000313" key="6">
    <source>
        <dbReference type="Proteomes" id="UP000290172"/>
    </source>
</evidence>
<dbReference type="GO" id="GO:0006281">
    <property type="term" value="P:DNA repair"/>
    <property type="evidence" value="ECO:0007669"/>
    <property type="project" value="TreeGrafter"/>
</dbReference>
<evidence type="ECO:0000256" key="2">
    <source>
        <dbReference type="ARBA" id="ARBA00004818"/>
    </source>
</evidence>
<dbReference type="Gene3D" id="1.10.150.240">
    <property type="entry name" value="Putative phosphatase, domain 2"/>
    <property type="match status" value="1"/>
</dbReference>
<dbReference type="GO" id="GO:0005829">
    <property type="term" value="C:cytosol"/>
    <property type="evidence" value="ECO:0007669"/>
    <property type="project" value="TreeGrafter"/>
</dbReference>
<dbReference type="SUPFAM" id="SSF56784">
    <property type="entry name" value="HAD-like"/>
    <property type="match status" value="1"/>
</dbReference>
<dbReference type="EC" id="3.1.3.18" evidence="4"/>
<dbReference type="PANTHER" id="PTHR43434:SF1">
    <property type="entry name" value="PHOSPHOGLYCOLATE PHOSPHATASE"/>
    <property type="match status" value="1"/>
</dbReference>
<dbReference type="InterPro" id="IPR036412">
    <property type="entry name" value="HAD-like_sf"/>
</dbReference>
<dbReference type="InterPro" id="IPR050155">
    <property type="entry name" value="HAD-like_hydrolase_sf"/>
</dbReference>
<dbReference type="InterPro" id="IPR023214">
    <property type="entry name" value="HAD_sf"/>
</dbReference>
<dbReference type="AlphaFoldDB" id="A0A4Q0YGT0"/>
<dbReference type="Pfam" id="PF13419">
    <property type="entry name" value="HAD_2"/>
    <property type="match status" value="1"/>
</dbReference>
<evidence type="ECO:0000256" key="4">
    <source>
        <dbReference type="ARBA" id="ARBA00013078"/>
    </source>
</evidence>
<gene>
    <name evidence="5" type="ORF">CRV08_09280</name>
</gene>
<dbReference type="GO" id="GO:0008967">
    <property type="term" value="F:phosphoglycolate phosphatase activity"/>
    <property type="evidence" value="ECO:0007669"/>
    <property type="project" value="UniProtKB-EC"/>
</dbReference>
<evidence type="ECO:0000313" key="5">
    <source>
        <dbReference type="EMBL" id="RXJ67991.1"/>
    </source>
</evidence>
<comment type="catalytic activity">
    <reaction evidence="1">
        <text>2-phosphoglycolate + H2O = glycolate + phosphate</text>
        <dbReference type="Rhea" id="RHEA:14369"/>
        <dbReference type="ChEBI" id="CHEBI:15377"/>
        <dbReference type="ChEBI" id="CHEBI:29805"/>
        <dbReference type="ChEBI" id="CHEBI:43474"/>
        <dbReference type="ChEBI" id="CHEBI:58033"/>
        <dbReference type="EC" id="3.1.3.18"/>
    </reaction>
</comment>
<organism evidence="5 6">
    <name type="scientific">Halarcobacter ebronensis</name>
    <dbReference type="NCBI Taxonomy" id="1462615"/>
    <lineage>
        <taxon>Bacteria</taxon>
        <taxon>Pseudomonadati</taxon>
        <taxon>Campylobacterota</taxon>
        <taxon>Epsilonproteobacteria</taxon>
        <taxon>Campylobacterales</taxon>
        <taxon>Arcobacteraceae</taxon>
        <taxon>Halarcobacter</taxon>
    </lineage>
</organism>
<comment type="caution">
    <text evidence="5">The sequence shown here is derived from an EMBL/GenBank/DDBJ whole genome shotgun (WGS) entry which is preliminary data.</text>
</comment>
<dbReference type="InterPro" id="IPR041492">
    <property type="entry name" value="HAD_2"/>
</dbReference>
<dbReference type="SFLD" id="SFLDS00003">
    <property type="entry name" value="Haloacid_Dehalogenase"/>
    <property type="match status" value="1"/>
</dbReference>
<protein>
    <recommendedName>
        <fullName evidence="4">phosphoglycolate phosphatase</fullName>
        <ecNumber evidence="4">3.1.3.18</ecNumber>
    </recommendedName>
</protein>
<sequence>MQKIILFDLDGTLIDSTDAIISTFHHSFKELNYEFKGTDEDIKALIGYPLDIMYLELGIDKEVVWDFVDAYKERYRVISKQQTELLKFAKEAIELANTFARLSVVTTKTGLYSKELLEHLELMKYFEFVTGRENVEHPKPHPEPIHKTLDLMKIEGTCDIWMVGDTELDLIAANSAGINSVGVLCGYGKEETLKEHTSYIVSNPLEAVELIKTISQS</sequence>
<dbReference type="EMBL" id="PDKJ01000007">
    <property type="protein sequence ID" value="RXJ67991.1"/>
    <property type="molecule type" value="Genomic_DNA"/>
</dbReference>
<evidence type="ECO:0000256" key="3">
    <source>
        <dbReference type="ARBA" id="ARBA00006171"/>
    </source>
</evidence>
<accession>A0A4Q0YGT0</accession>
<comment type="pathway">
    <text evidence="2">Organic acid metabolism; glycolate biosynthesis; glycolate from 2-phosphoglycolate: step 1/1.</text>
</comment>
<dbReference type="Proteomes" id="UP000290172">
    <property type="component" value="Unassembled WGS sequence"/>
</dbReference>
<evidence type="ECO:0000256" key="1">
    <source>
        <dbReference type="ARBA" id="ARBA00000830"/>
    </source>
</evidence>
<dbReference type="PANTHER" id="PTHR43434">
    <property type="entry name" value="PHOSPHOGLYCOLATE PHOSPHATASE"/>
    <property type="match status" value="1"/>
</dbReference>
<reference evidence="5 6" key="1">
    <citation type="submission" date="2017-10" db="EMBL/GenBank/DDBJ databases">
        <title>Genomics of the genus Arcobacter.</title>
        <authorList>
            <person name="Perez-Cataluna A."/>
            <person name="Figueras M.J."/>
        </authorList>
    </citation>
    <scope>NUCLEOTIDE SEQUENCE [LARGE SCALE GENOMIC DNA]</scope>
    <source>
        <strain evidence="5 6">CECT 8993</strain>
    </source>
</reference>
<dbReference type="Gene3D" id="3.40.50.1000">
    <property type="entry name" value="HAD superfamily/HAD-like"/>
    <property type="match status" value="1"/>
</dbReference>
<dbReference type="RefSeq" id="WP_128981373.1">
    <property type="nucleotide sequence ID" value="NZ_PDKJ01000007.1"/>
</dbReference>
<comment type="similarity">
    <text evidence="3">Belongs to the HAD-like hydrolase superfamily. CbbY/CbbZ/Gph/YieH family.</text>
</comment>